<dbReference type="InterPro" id="IPR005982">
    <property type="entry name" value="Thioredox_Rdtase"/>
</dbReference>
<dbReference type="InterPro" id="IPR050097">
    <property type="entry name" value="Ferredoxin-NADP_redctase_2"/>
</dbReference>
<dbReference type="PANTHER" id="PTHR48105">
    <property type="entry name" value="THIOREDOXIN REDUCTASE 1-RELATED-RELATED"/>
    <property type="match status" value="1"/>
</dbReference>
<evidence type="ECO:0000256" key="3">
    <source>
        <dbReference type="ARBA" id="ARBA00023002"/>
    </source>
</evidence>
<evidence type="ECO:0000313" key="10">
    <source>
        <dbReference type="Proteomes" id="UP000230084"/>
    </source>
</evidence>
<keyword evidence="3 6" id="KW-0560">Oxidoreductase</keyword>
<dbReference type="GO" id="GO:0019430">
    <property type="term" value="P:removal of superoxide radicals"/>
    <property type="evidence" value="ECO:0007669"/>
    <property type="project" value="UniProtKB-UniRule"/>
</dbReference>
<dbReference type="GO" id="GO:0004791">
    <property type="term" value="F:thioredoxin-disulfide reductase (NADPH) activity"/>
    <property type="evidence" value="ECO:0007669"/>
    <property type="project" value="UniProtKB-UniRule"/>
</dbReference>
<feature type="domain" description="FAD/NAD(P)-binding" evidence="8">
    <location>
        <begin position="3"/>
        <end position="293"/>
    </location>
</feature>
<dbReference type="Pfam" id="PF07992">
    <property type="entry name" value="Pyr_redox_2"/>
    <property type="match status" value="1"/>
</dbReference>
<dbReference type="SUPFAM" id="SSF51905">
    <property type="entry name" value="FAD/NAD(P)-binding domain"/>
    <property type="match status" value="1"/>
</dbReference>
<keyword evidence="2 6" id="KW-0274">FAD</keyword>
<evidence type="ECO:0000259" key="8">
    <source>
        <dbReference type="Pfam" id="PF07992"/>
    </source>
</evidence>
<dbReference type="InterPro" id="IPR008255">
    <property type="entry name" value="Pyr_nucl-diS_OxRdtase_2_AS"/>
</dbReference>
<comment type="subunit">
    <text evidence="6">Homodimer.</text>
</comment>
<gene>
    <name evidence="9" type="primary">trxB</name>
    <name evidence="9" type="ORF">COV06_02520</name>
</gene>
<dbReference type="Gene3D" id="3.50.50.60">
    <property type="entry name" value="FAD/NAD(P)-binding domain"/>
    <property type="match status" value="2"/>
</dbReference>
<dbReference type="EC" id="1.8.1.9" evidence="6"/>
<dbReference type="InterPro" id="IPR023753">
    <property type="entry name" value="FAD/NAD-binding_dom"/>
</dbReference>
<dbReference type="AlphaFoldDB" id="A0A2H0RNG4"/>
<evidence type="ECO:0000313" key="9">
    <source>
        <dbReference type="EMBL" id="PIR47534.1"/>
    </source>
</evidence>
<keyword evidence="4" id="KW-1015">Disulfide bond</keyword>
<keyword evidence="5 6" id="KW-0676">Redox-active center</keyword>
<comment type="similarity">
    <text evidence="6">Belongs to the class-II pyridine nucleotide-disulfide oxidoreductase family.</text>
</comment>
<evidence type="ECO:0000256" key="7">
    <source>
        <dbReference type="RuleBase" id="RU003881"/>
    </source>
</evidence>
<comment type="caution">
    <text evidence="9">The sequence shown here is derived from an EMBL/GenBank/DDBJ whole genome shotgun (WGS) entry which is preliminary data.</text>
</comment>
<evidence type="ECO:0000256" key="2">
    <source>
        <dbReference type="ARBA" id="ARBA00022827"/>
    </source>
</evidence>
<dbReference type="EMBL" id="PCYM01000005">
    <property type="protein sequence ID" value="PIR47534.1"/>
    <property type="molecule type" value="Genomic_DNA"/>
</dbReference>
<reference evidence="9 10" key="1">
    <citation type="submission" date="2017-09" db="EMBL/GenBank/DDBJ databases">
        <title>Depth-based differentiation of microbial function through sediment-hosted aquifers and enrichment of novel symbionts in the deep terrestrial subsurface.</title>
        <authorList>
            <person name="Probst A.J."/>
            <person name="Ladd B."/>
            <person name="Jarett J.K."/>
            <person name="Geller-Mcgrath D.E."/>
            <person name="Sieber C.M."/>
            <person name="Emerson J.B."/>
            <person name="Anantharaman K."/>
            <person name="Thomas B.C."/>
            <person name="Malmstrom R."/>
            <person name="Stieglmeier M."/>
            <person name="Klingl A."/>
            <person name="Woyke T."/>
            <person name="Ryan C.M."/>
            <person name="Banfield J.F."/>
        </authorList>
    </citation>
    <scope>NUCLEOTIDE SEQUENCE [LARGE SCALE GENOMIC DNA]</scope>
    <source>
        <strain evidence="9">CG10_big_fil_rev_8_21_14_0_10_50_16</strain>
    </source>
</reference>
<dbReference type="NCBIfam" id="TIGR01292">
    <property type="entry name" value="TRX_reduct"/>
    <property type="match status" value="1"/>
</dbReference>
<evidence type="ECO:0000256" key="1">
    <source>
        <dbReference type="ARBA" id="ARBA00022630"/>
    </source>
</evidence>
<comment type="catalytic activity">
    <reaction evidence="6">
        <text>[thioredoxin]-dithiol + NADP(+) = [thioredoxin]-disulfide + NADPH + H(+)</text>
        <dbReference type="Rhea" id="RHEA:20345"/>
        <dbReference type="Rhea" id="RHEA-COMP:10698"/>
        <dbReference type="Rhea" id="RHEA-COMP:10700"/>
        <dbReference type="ChEBI" id="CHEBI:15378"/>
        <dbReference type="ChEBI" id="CHEBI:29950"/>
        <dbReference type="ChEBI" id="CHEBI:50058"/>
        <dbReference type="ChEBI" id="CHEBI:57783"/>
        <dbReference type="ChEBI" id="CHEBI:58349"/>
        <dbReference type="EC" id="1.8.1.9"/>
    </reaction>
</comment>
<evidence type="ECO:0000256" key="6">
    <source>
        <dbReference type="RuleBase" id="RU003880"/>
    </source>
</evidence>
<evidence type="ECO:0000256" key="4">
    <source>
        <dbReference type="ARBA" id="ARBA00023157"/>
    </source>
</evidence>
<evidence type="ECO:0000256" key="5">
    <source>
        <dbReference type="ARBA" id="ARBA00023284"/>
    </source>
</evidence>
<dbReference type="GO" id="GO:0005737">
    <property type="term" value="C:cytoplasm"/>
    <property type="evidence" value="ECO:0007669"/>
    <property type="project" value="InterPro"/>
</dbReference>
<dbReference type="PRINTS" id="PR00469">
    <property type="entry name" value="PNDRDTASEII"/>
</dbReference>
<dbReference type="PROSITE" id="PS00573">
    <property type="entry name" value="PYRIDINE_REDOX_2"/>
    <property type="match status" value="1"/>
</dbReference>
<organism evidence="9 10">
    <name type="scientific">Candidatus Uhrbacteria bacterium CG10_big_fil_rev_8_21_14_0_10_50_16</name>
    <dbReference type="NCBI Taxonomy" id="1975039"/>
    <lineage>
        <taxon>Bacteria</taxon>
        <taxon>Candidatus Uhriibacteriota</taxon>
    </lineage>
</organism>
<comment type="cofactor">
    <cofactor evidence="7">
        <name>FAD</name>
        <dbReference type="ChEBI" id="CHEBI:57692"/>
    </cofactor>
    <text evidence="7">Binds 1 FAD per subunit.</text>
</comment>
<keyword evidence="7" id="KW-0521">NADP</keyword>
<dbReference type="PRINTS" id="PR00368">
    <property type="entry name" value="FADPNR"/>
</dbReference>
<dbReference type="Proteomes" id="UP000230084">
    <property type="component" value="Unassembled WGS sequence"/>
</dbReference>
<protein>
    <recommendedName>
        <fullName evidence="6">Thioredoxin reductase</fullName>
        <ecNumber evidence="6">1.8.1.9</ecNumber>
    </recommendedName>
</protein>
<sequence>MREVVILGSGPAGLAAAIYAARADLKPLVVSGPQPGGQLTTTTEVENWPGEPDGIDGTALIEKLKKQAARFGTEYKEGWVTQVDFASSPKKLTFEGGEVIETRAVIVATGASAMYLGVPGEEELKSKGVSACATCDGFFFRDKQVVVVGGGDVAMEEAMFLTKFATSVTVIHRRETLRASKPMQERAFANPKITFEWNTEVVEVLGVDQGHMTGVRVKNNQTQEEKTIEAQGYFAAIGHKPNTDVFASALEVDAKGYVVLQPGSMRTSVEGVFAAGDVADHVYRQAITAAGTGCAAALDAERWLSEQVPS</sequence>
<accession>A0A2H0RNG4</accession>
<dbReference type="InterPro" id="IPR036188">
    <property type="entry name" value="FAD/NAD-bd_sf"/>
</dbReference>
<name>A0A2H0RNG4_9BACT</name>
<keyword evidence="1 6" id="KW-0285">Flavoprotein</keyword>
<proteinExistence type="inferred from homology"/>